<keyword evidence="2" id="KW-1185">Reference proteome</keyword>
<sequence length="227" mass="26493">MLTANKGFIPEDLFKAPEYELAKNHNKELPDVEKIATRARYLDSLAPISAIQVFEEIPGIKKSTILLNTETFFEVWNVIPDRVLLPEDLEFLKQDANRVESIAKNLLWLGDSWISSQIFEKKLKVATWEDVQKVVNRYEYEYEFIDIVEVPYKVSLESHKNKFGEVNEYWGVYPTCWNISLNRTRGFNGCYIINDYNSSYSFNIEVWAGIPFFRNLKTGEVVTLENL</sequence>
<protein>
    <submittedName>
        <fullName evidence="1">Uncharacterized protein</fullName>
    </submittedName>
</protein>
<accession>A0ABV0JHH6</accession>
<dbReference type="Proteomes" id="UP001442494">
    <property type="component" value="Unassembled WGS sequence"/>
</dbReference>
<comment type="caution">
    <text evidence="1">The sequence shown here is derived from an EMBL/GenBank/DDBJ whole genome shotgun (WGS) entry which is preliminary data.</text>
</comment>
<proteinExistence type="predicted"/>
<gene>
    <name evidence="1" type="ORF">NDI37_00160</name>
</gene>
<name>A0ABV0JHH6_9CYAN</name>
<evidence type="ECO:0000313" key="2">
    <source>
        <dbReference type="Proteomes" id="UP001442494"/>
    </source>
</evidence>
<evidence type="ECO:0000313" key="1">
    <source>
        <dbReference type="EMBL" id="MEP0862893.1"/>
    </source>
</evidence>
<reference evidence="1 2" key="1">
    <citation type="submission" date="2022-04" db="EMBL/GenBank/DDBJ databases">
        <title>Positive selection, recombination, and allopatry shape intraspecific diversity of widespread and dominant cyanobacteria.</title>
        <authorList>
            <person name="Wei J."/>
            <person name="Shu W."/>
            <person name="Hu C."/>
        </authorList>
    </citation>
    <scope>NUCLEOTIDE SEQUENCE [LARGE SCALE GENOMIC DNA]</scope>
    <source>
        <strain evidence="1 2">GB2-A5</strain>
    </source>
</reference>
<dbReference type="RefSeq" id="WP_190424182.1">
    <property type="nucleotide sequence ID" value="NZ_JAMPKK010000001.1"/>
</dbReference>
<dbReference type="EMBL" id="JAMPKK010000001">
    <property type="protein sequence ID" value="MEP0862893.1"/>
    <property type="molecule type" value="Genomic_DNA"/>
</dbReference>
<organism evidence="1 2">
    <name type="scientific">Funiculus sociatus GB2-A5</name>
    <dbReference type="NCBI Taxonomy" id="2933946"/>
    <lineage>
        <taxon>Bacteria</taxon>
        <taxon>Bacillati</taxon>
        <taxon>Cyanobacteriota</taxon>
        <taxon>Cyanophyceae</taxon>
        <taxon>Coleofasciculales</taxon>
        <taxon>Coleofasciculaceae</taxon>
        <taxon>Funiculus</taxon>
    </lineage>
</organism>